<gene>
    <name evidence="1" type="ORF">CRG98_001298</name>
</gene>
<organism evidence="1 2">
    <name type="scientific">Punica granatum</name>
    <name type="common">Pomegranate</name>
    <dbReference type="NCBI Taxonomy" id="22663"/>
    <lineage>
        <taxon>Eukaryota</taxon>
        <taxon>Viridiplantae</taxon>
        <taxon>Streptophyta</taxon>
        <taxon>Embryophyta</taxon>
        <taxon>Tracheophyta</taxon>
        <taxon>Spermatophyta</taxon>
        <taxon>Magnoliopsida</taxon>
        <taxon>eudicotyledons</taxon>
        <taxon>Gunneridae</taxon>
        <taxon>Pentapetalae</taxon>
        <taxon>rosids</taxon>
        <taxon>malvids</taxon>
        <taxon>Myrtales</taxon>
        <taxon>Lythraceae</taxon>
        <taxon>Punica</taxon>
    </lineage>
</organism>
<dbReference type="EMBL" id="PGOL01000055">
    <property type="protein sequence ID" value="PKI78355.1"/>
    <property type="molecule type" value="Genomic_DNA"/>
</dbReference>
<evidence type="ECO:0000313" key="1">
    <source>
        <dbReference type="EMBL" id="PKI78355.1"/>
    </source>
</evidence>
<evidence type="ECO:0000313" key="2">
    <source>
        <dbReference type="Proteomes" id="UP000233551"/>
    </source>
</evidence>
<keyword evidence="2" id="KW-1185">Reference proteome</keyword>
<accession>A0A2I0LCE1</accession>
<dbReference type="AlphaFoldDB" id="A0A2I0LCE1"/>
<sequence>MAEGVPLSRQKSVAALLLVVANQTSHDRDLCCSDLSFLELRPNRQPSWLVMAWLLPSQKVTMTGAAVARVPVRGGGG</sequence>
<dbReference type="Proteomes" id="UP000233551">
    <property type="component" value="Unassembled WGS sequence"/>
</dbReference>
<name>A0A2I0LCE1_PUNGR</name>
<comment type="caution">
    <text evidence="1">The sequence shown here is derived from an EMBL/GenBank/DDBJ whole genome shotgun (WGS) entry which is preliminary data.</text>
</comment>
<protein>
    <submittedName>
        <fullName evidence="1">Uncharacterized protein</fullName>
    </submittedName>
</protein>
<proteinExistence type="predicted"/>
<reference evidence="1 2" key="1">
    <citation type="submission" date="2017-11" db="EMBL/GenBank/DDBJ databases">
        <title>De-novo sequencing of pomegranate (Punica granatum L.) genome.</title>
        <authorList>
            <person name="Akparov Z."/>
            <person name="Amiraslanov A."/>
            <person name="Hajiyeva S."/>
            <person name="Abbasov M."/>
            <person name="Kaur K."/>
            <person name="Hamwieh A."/>
            <person name="Solovyev V."/>
            <person name="Salamov A."/>
            <person name="Braich B."/>
            <person name="Kosarev P."/>
            <person name="Mahmoud A."/>
            <person name="Hajiyev E."/>
            <person name="Babayeva S."/>
            <person name="Izzatullayeva V."/>
            <person name="Mammadov A."/>
            <person name="Mammadov A."/>
            <person name="Sharifova S."/>
            <person name="Ojaghi J."/>
            <person name="Eynullazada K."/>
            <person name="Bayramov B."/>
            <person name="Abdulazimova A."/>
            <person name="Shahmuradov I."/>
        </authorList>
    </citation>
    <scope>NUCLEOTIDE SEQUENCE [LARGE SCALE GENOMIC DNA]</scope>
    <source>
        <strain evidence="2">cv. AG2017</strain>
        <tissue evidence="1">Leaf</tissue>
    </source>
</reference>